<reference evidence="3" key="1">
    <citation type="submission" date="2019-07" db="EMBL/GenBank/DDBJ databases">
        <title>De Novo Assembly of kiwifruit Actinidia rufa.</title>
        <authorList>
            <person name="Sugita-Konishi S."/>
            <person name="Sato K."/>
            <person name="Mori E."/>
            <person name="Abe Y."/>
            <person name="Kisaki G."/>
            <person name="Hamano K."/>
            <person name="Suezawa K."/>
            <person name="Otani M."/>
            <person name="Fukuda T."/>
            <person name="Manabe T."/>
            <person name="Gomi K."/>
            <person name="Tabuchi M."/>
            <person name="Akimitsu K."/>
            <person name="Kataoka I."/>
        </authorList>
    </citation>
    <scope>NUCLEOTIDE SEQUENCE [LARGE SCALE GENOMIC DNA]</scope>
    <source>
        <strain evidence="3">cv. Fuchu</strain>
    </source>
</reference>
<dbReference type="PANTHER" id="PTHR31365">
    <property type="entry name" value="EXPRESSED PROTEIN"/>
    <property type="match status" value="1"/>
</dbReference>
<feature type="compositionally biased region" description="Basic residues" evidence="1">
    <location>
        <begin position="277"/>
        <end position="289"/>
    </location>
</feature>
<dbReference type="Proteomes" id="UP000585474">
    <property type="component" value="Unassembled WGS sequence"/>
</dbReference>
<feature type="region of interest" description="Disordered" evidence="1">
    <location>
        <begin position="215"/>
        <end position="297"/>
    </location>
</feature>
<gene>
    <name evidence="2" type="ORF">Acr_00g0093080</name>
</gene>
<dbReference type="PANTHER" id="PTHR31365:SF15">
    <property type="entry name" value="EXPRESSED PROTEIN"/>
    <property type="match status" value="1"/>
</dbReference>
<evidence type="ECO:0008006" key="4">
    <source>
        <dbReference type="Google" id="ProtNLM"/>
    </source>
</evidence>
<dbReference type="OrthoDB" id="693363at2759"/>
<keyword evidence="3" id="KW-1185">Reference proteome</keyword>
<dbReference type="EMBL" id="BJWL01000442">
    <property type="protein sequence ID" value="GFS44942.1"/>
    <property type="molecule type" value="Genomic_DNA"/>
</dbReference>
<feature type="compositionally biased region" description="Basic residues" evidence="1">
    <location>
        <begin position="224"/>
        <end position="241"/>
    </location>
</feature>
<comment type="caution">
    <text evidence="2">The sequence shown here is derived from an EMBL/GenBank/DDBJ whole genome shotgun (WGS) entry which is preliminary data.</text>
</comment>
<feature type="compositionally biased region" description="Basic and acidic residues" evidence="1">
    <location>
        <begin position="148"/>
        <end position="161"/>
    </location>
</feature>
<accession>A0A7J0DXN2</accession>
<feature type="compositionally biased region" description="Acidic residues" evidence="1">
    <location>
        <begin position="103"/>
        <end position="131"/>
    </location>
</feature>
<sequence>MVGGGNRRDEGSWLINNTNVFAALERKKKKSDKDRGSLKSKGSSKSQAKEPKPQVFWAPTPLTTKSWADVDDDDDYYATTAPPPSVWNLSESDQTKEKQAPVEESESEEDLLDEGDEEVEEDHDQEPEEPIQAEPVVNNVPEISSEPKATERQLSKKERKKKELAELEALLADFGVSPKVDSTQDESHVMASAYLNEEDMFPFICRCHKRDKKMERQLKVETVKRRKMSLQSAKKKKKKDKSSKEVKESQDQPKGPEDNAGAEQAEEDASGIDVKERLKKMASVKKKKSNKELDAAARAAAIEAAARSARLAAAKKKEKNHYNQQPAR</sequence>
<protein>
    <recommendedName>
        <fullName evidence="4">Copper ion binding protein</fullName>
    </recommendedName>
</protein>
<dbReference type="AlphaFoldDB" id="A0A7J0DXN2"/>
<evidence type="ECO:0000313" key="2">
    <source>
        <dbReference type="EMBL" id="GFS44942.1"/>
    </source>
</evidence>
<organism evidence="2 3">
    <name type="scientific">Actinidia rufa</name>
    <dbReference type="NCBI Taxonomy" id="165716"/>
    <lineage>
        <taxon>Eukaryota</taxon>
        <taxon>Viridiplantae</taxon>
        <taxon>Streptophyta</taxon>
        <taxon>Embryophyta</taxon>
        <taxon>Tracheophyta</taxon>
        <taxon>Spermatophyta</taxon>
        <taxon>Magnoliopsida</taxon>
        <taxon>eudicotyledons</taxon>
        <taxon>Gunneridae</taxon>
        <taxon>Pentapetalae</taxon>
        <taxon>asterids</taxon>
        <taxon>Ericales</taxon>
        <taxon>Actinidiaceae</taxon>
        <taxon>Actinidia</taxon>
    </lineage>
</organism>
<evidence type="ECO:0000313" key="3">
    <source>
        <dbReference type="Proteomes" id="UP000585474"/>
    </source>
</evidence>
<evidence type="ECO:0000256" key="1">
    <source>
        <dbReference type="SAM" id="MobiDB-lite"/>
    </source>
</evidence>
<feature type="region of interest" description="Disordered" evidence="1">
    <location>
        <begin position="24"/>
        <end position="161"/>
    </location>
</feature>
<name>A0A7J0DXN2_9ERIC</name>
<feature type="compositionally biased region" description="Basic and acidic residues" evidence="1">
    <location>
        <begin position="242"/>
        <end position="257"/>
    </location>
</feature>
<proteinExistence type="predicted"/>